<keyword evidence="2" id="KW-1185">Reference proteome</keyword>
<reference evidence="1" key="2">
    <citation type="submission" date="2020-05" db="UniProtKB">
        <authorList>
            <consortium name="EnsemblMetazoa"/>
        </authorList>
    </citation>
    <scope>IDENTIFICATION</scope>
    <source>
        <strain evidence="1">MINIMUS1</strain>
    </source>
</reference>
<evidence type="ECO:0000313" key="2">
    <source>
        <dbReference type="Proteomes" id="UP000075920"/>
    </source>
</evidence>
<dbReference type="AlphaFoldDB" id="A0A182WNJ2"/>
<evidence type="ECO:0000313" key="1">
    <source>
        <dbReference type="EnsemblMetazoa" id="AMIN014280-PA"/>
    </source>
</evidence>
<dbReference type="VEuPathDB" id="VectorBase:AMIN014280"/>
<dbReference type="EnsemblMetazoa" id="AMIN014280-RA">
    <property type="protein sequence ID" value="AMIN014280-PA"/>
    <property type="gene ID" value="AMIN014280"/>
</dbReference>
<protein>
    <submittedName>
        <fullName evidence="1">Uncharacterized protein</fullName>
    </submittedName>
</protein>
<organism evidence="1 2">
    <name type="scientific">Anopheles minimus</name>
    <dbReference type="NCBI Taxonomy" id="112268"/>
    <lineage>
        <taxon>Eukaryota</taxon>
        <taxon>Metazoa</taxon>
        <taxon>Ecdysozoa</taxon>
        <taxon>Arthropoda</taxon>
        <taxon>Hexapoda</taxon>
        <taxon>Insecta</taxon>
        <taxon>Pterygota</taxon>
        <taxon>Neoptera</taxon>
        <taxon>Endopterygota</taxon>
        <taxon>Diptera</taxon>
        <taxon>Nematocera</taxon>
        <taxon>Culicoidea</taxon>
        <taxon>Culicidae</taxon>
        <taxon>Anophelinae</taxon>
        <taxon>Anopheles</taxon>
    </lineage>
</organism>
<name>A0A182WNJ2_9DIPT</name>
<dbReference type="Proteomes" id="UP000075920">
    <property type="component" value="Unassembled WGS sequence"/>
</dbReference>
<proteinExistence type="predicted"/>
<sequence length="51" mass="6037">MCVRVCHKGKAFQQYISCIETVCQDRWHVVFRGLNTVFPAQVRNKLLRLPF</sequence>
<accession>A0A182WNJ2</accession>
<reference evidence="2" key="1">
    <citation type="submission" date="2013-03" db="EMBL/GenBank/DDBJ databases">
        <title>The Genome Sequence of Anopheles minimus MINIMUS1.</title>
        <authorList>
            <consortium name="The Broad Institute Genomics Platform"/>
            <person name="Neafsey D.E."/>
            <person name="Walton C."/>
            <person name="Walker B."/>
            <person name="Young S.K."/>
            <person name="Zeng Q."/>
            <person name="Gargeya S."/>
            <person name="Fitzgerald M."/>
            <person name="Haas B."/>
            <person name="Abouelleil A."/>
            <person name="Allen A.W."/>
            <person name="Alvarado L."/>
            <person name="Arachchi H.M."/>
            <person name="Berlin A.M."/>
            <person name="Chapman S.B."/>
            <person name="Gainer-Dewar J."/>
            <person name="Goldberg J."/>
            <person name="Griggs A."/>
            <person name="Gujja S."/>
            <person name="Hansen M."/>
            <person name="Howarth C."/>
            <person name="Imamovic A."/>
            <person name="Ireland A."/>
            <person name="Larimer J."/>
            <person name="McCowan C."/>
            <person name="Murphy C."/>
            <person name="Pearson M."/>
            <person name="Poon T.W."/>
            <person name="Priest M."/>
            <person name="Roberts A."/>
            <person name="Saif S."/>
            <person name="Shea T."/>
            <person name="Sisk P."/>
            <person name="Sykes S."/>
            <person name="Wortman J."/>
            <person name="Nusbaum C."/>
            <person name="Birren B."/>
        </authorList>
    </citation>
    <scope>NUCLEOTIDE SEQUENCE [LARGE SCALE GENOMIC DNA]</scope>
    <source>
        <strain evidence="2">MINIMUS1</strain>
    </source>
</reference>